<gene>
    <name evidence="2" type="ORF">DU504_11715</name>
</gene>
<evidence type="ECO:0000313" key="2">
    <source>
        <dbReference type="EMBL" id="RCU47899.1"/>
    </source>
</evidence>
<name>A0A368NEY7_9EURY</name>
<proteinExistence type="predicted"/>
<feature type="compositionally biased region" description="Low complexity" evidence="1">
    <location>
        <begin position="243"/>
        <end position="273"/>
    </location>
</feature>
<feature type="region of interest" description="Disordered" evidence="1">
    <location>
        <begin position="236"/>
        <end position="275"/>
    </location>
</feature>
<dbReference type="RefSeq" id="WP_114449458.1">
    <property type="nucleotide sequence ID" value="NZ_QPHM01000001.1"/>
</dbReference>
<evidence type="ECO:0000313" key="3">
    <source>
        <dbReference type="Proteomes" id="UP000252189"/>
    </source>
</evidence>
<dbReference type="Proteomes" id="UP000252189">
    <property type="component" value="Unassembled WGS sequence"/>
</dbReference>
<comment type="caution">
    <text evidence="2">The sequence shown here is derived from an EMBL/GenBank/DDBJ whole genome shotgun (WGS) entry which is preliminary data.</text>
</comment>
<organism evidence="2 3">
    <name type="scientific">Haloplanus salinus</name>
    <dbReference type="NCBI Taxonomy" id="1126245"/>
    <lineage>
        <taxon>Archaea</taxon>
        <taxon>Methanobacteriati</taxon>
        <taxon>Methanobacteriota</taxon>
        <taxon>Stenosarchaea group</taxon>
        <taxon>Halobacteria</taxon>
        <taxon>Halobacteriales</taxon>
        <taxon>Haloferacaceae</taxon>
        <taxon>Haloplanus</taxon>
    </lineage>
</organism>
<protein>
    <submittedName>
        <fullName evidence="2">Uncharacterized protein</fullName>
    </submittedName>
</protein>
<reference evidence="2 3" key="1">
    <citation type="submission" date="2018-07" db="EMBL/GenBank/DDBJ databases">
        <title>Genome sequences of Haloplanus salinus JCM 18368T.</title>
        <authorList>
            <person name="Kim Y.B."/>
            <person name="Roh S.W."/>
        </authorList>
    </citation>
    <scope>NUCLEOTIDE SEQUENCE [LARGE SCALE GENOMIC DNA]</scope>
    <source>
        <strain evidence="2 3">JCM 18368</strain>
    </source>
</reference>
<accession>A0A368NEY7</accession>
<sequence length="331" mass="35267">MSKYNIGNTSGNDNDYDDVNLSITPETTIRGFVDRVVIGNSGGQSLGFVMGDVTLVDGVLMERKDKPGRVKLFSWNALGFLDGEDFGVLDAPERHSESFRETYHYAPVAAALSGDPISGEPDETAVYADGEFVVADGAYEIGNVIMWEQGAKKPSSSAKRLAKLLSTQGESAVLQTESLTNWLATPLDLRGDLEGLEVAYFKQVRPGDKYDFHYPVMIDLVTGAQVVMDNSIGAPVQQTPGVETDGGASATATATATETSPEPAAESAENDAALPGPVDGFIRAMATFGVDDDATILDQLYETAENADSPLTTEMIDAVGEETILQAVHNR</sequence>
<dbReference type="EMBL" id="QPHM01000001">
    <property type="protein sequence ID" value="RCU47899.1"/>
    <property type="molecule type" value="Genomic_DNA"/>
</dbReference>
<dbReference type="OrthoDB" id="350833at2157"/>
<keyword evidence="3" id="KW-1185">Reference proteome</keyword>
<dbReference type="AlphaFoldDB" id="A0A368NEY7"/>
<evidence type="ECO:0000256" key="1">
    <source>
        <dbReference type="SAM" id="MobiDB-lite"/>
    </source>
</evidence>